<dbReference type="Proteomes" id="UP000239649">
    <property type="component" value="Unassembled WGS sequence"/>
</dbReference>
<comment type="caution">
    <text evidence="1">The sequence shown here is derived from an EMBL/GenBank/DDBJ whole genome shotgun (WGS) entry which is preliminary data.</text>
</comment>
<gene>
    <name evidence="1" type="primary">g161</name>
    <name evidence="1" type="ORF">C2E20_0161</name>
</gene>
<dbReference type="EMBL" id="LHPF02000001">
    <property type="protein sequence ID" value="PSC76420.1"/>
    <property type="molecule type" value="Genomic_DNA"/>
</dbReference>
<keyword evidence="1" id="KW-0482">Metalloprotease</keyword>
<name>A0A2P6VQS2_9CHLO</name>
<keyword evidence="1" id="KW-0645">Protease</keyword>
<organism evidence="1 2">
    <name type="scientific">Micractinium conductrix</name>
    <dbReference type="NCBI Taxonomy" id="554055"/>
    <lineage>
        <taxon>Eukaryota</taxon>
        <taxon>Viridiplantae</taxon>
        <taxon>Chlorophyta</taxon>
        <taxon>core chlorophytes</taxon>
        <taxon>Trebouxiophyceae</taxon>
        <taxon>Chlorellales</taxon>
        <taxon>Chlorellaceae</taxon>
        <taxon>Chlorella clade</taxon>
        <taxon>Micractinium</taxon>
    </lineage>
</organism>
<sequence length="215" mass="22782">MGRVWREDRVLAQLGGGHLQQGLVRSAAARESGLGYEEFDARLQHLLALMPFLTNRLPRLAPKLVAALVADPPTIAARLVELKRLLPAADVAAIAGGRPSLLVPPEWERLPAGVAALQARYSEEEVARLAAAEPLLLADDVEAVLAELQRLLPGQRPVEALLRQPSLASSVSRLSHLSLWLAGGGDAAAVLLTNPSLVYSVQRGTGALGPGAEFL</sequence>
<keyword evidence="1" id="KW-0378">Hydrolase</keyword>
<proteinExistence type="predicted"/>
<reference evidence="1 2" key="1">
    <citation type="journal article" date="2018" name="Plant J.">
        <title>Genome sequences of Chlorella sorokiniana UTEX 1602 and Micractinium conductrix SAG 241.80: implications to maltose excretion by a green alga.</title>
        <authorList>
            <person name="Arriola M.B."/>
            <person name="Velmurugan N."/>
            <person name="Zhang Y."/>
            <person name="Plunkett M.H."/>
            <person name="Hondzo H."/>
            <person name="Barney B.M."/>
        </authorList>
    </citation>
    <scope>NUCLEOTIDE SEQUENCE [LARGE SCALE GENOMIC DNA]</scope>
    <source>
        <strain evidence="1 2">SAG 241.80</strain>
    </source>
</reference>
<accession>A0A2P6VQS2</accession>
<dbReference type="GO" id="GO:0008237">
    <property type="term" value="F:metallopeptidase activity"/>
    <property type="evidence" value="ECO:0007669"/>
    <property type="project" value="UniProtKB-KW"/>
</dbReference>
<keyword evidence="2" id="KW-1185">Reference proteome</keyword>
<dbReference type="OrthoDB" id="514619at2759"/>
<evidence type="ECO:0000313" key="2">
    <source>
        <dbReference type="Proteomes" id="UP000239649"/>
    </source>
</evidence>
<protein>
    <submittedName>
        <fullName evidence="1">ATP-dependent zinc metalloprotease FTSH mitochondrial isoform B</fullName>
    </submittedName>
</protein>
<evidence type="ECO:0000313" key="1">
    <source>
        <dbReference type="EMBL" id="PSC76420.1"/>
    </source>
</evidence>
<dbReference type="AlphaFoldDB" id="A0A2P6VQS2"/>
<dbReference type="GO" id="GO:0006508">
    <property type="term" value="P:proteolysis"/>
    <property type="evidence" value="ECO:0007669"/>
    <property type="project" value="UniProtKB-KW"/>
</dbReference>